<comment type="caution">
    <text evidence="2">The sequence shown here is derived from an EMBL/GenBank/DDBJ whole genome shotgun (WGS) entry which is preliminary data.</text>
</comment>
<proteinExistence type="predicted"/>
<name>A0ABW5AVH1_9FLAO</name>
<dbReference type="Proteomes" id="UP001597344">
    <property type="component" value="Unassembled WGS sequence"/>
</dbReference>
<keyword evidence="3" id="KW-1185">Reference proteome</keyword>
<gene>
    <name evidence="2" type="ORF">ACFSJT_04730</name>
</gene>
<organism evidence="2 3">
    <name type="scientific">Aquimarina celericrescens</name>
    <dbReference type="NCBI Taxonomy" id="1964542"/>
    <lineage>
        <taxon>Bacteria</taxon>
        <taxon>Pseudomonadati</taxon>
        <taxon>Bacteroidota</taxon>
        <taxon>Flavobacteriia</taxon>
        <taxon>Flavobacteriales</taxon>
        <taxon>Flavobacteriaceae</taxon>
        <taxon>Aquimarina</taxon>
    </lineage>
</organism>
<sequence length="64" mass="7521">MYYERFRKYQNILYGKDQTLNYNAIKSVIAGAPSKTKATRTNKVTDNTDNAPDNLEDQYDYIDY</sequence>
<feature type="compositionally biased region" description="Acidic residues" evidence="1">
    <location>
        <begin position="54"/>
        <end position="64"/>
    </location>
</feature>
<protein>
    <submittedName>
        <fullName evidence="2">Uncharacterized protein</fullName>
    </submittedName>
</protein>
<reference evidence="3" key="1">
    <citation type="journal article" date="2019" name="Int. J. Syst. Evol. Microbiol.">
        <title>The Global Catalogue of Microorganisms (GCM) 10K type strain sequencing project: providing services to taxonomists for standard genome sequencing and annotation.</title>
        <authorList>
            <consortium name="The Broad Institute Genomics Platform"/>
            <consortium name="The Broad Institute Genome Sequencing Center for Infectious Disease"/>
            <person name="Wu L."/>
            <person name="Ma J."/>
        </authorList>
    </citation>
    <scope>NUCLEOTIDE SEQUENCE [LARGE SCALE GENOMIC DNA]</scope>
    <source>
        <strain evidence="3">DT92</strain>
    </source>
</reference>
<evidence type="ECO:0000313" key="3">
    <source>
        <dbReference type="Proteomes" id="UP001597344"/>
    </source>
</evidence>
<dbReference type="EMBL" id="JBHUHY010000003">
    <property type="protein sequence ID" value="MFD2186086.1"/>
    <property type="molecule type" value="Genomic_DNA"/>
</dbReference>
<feature type="compositionally biased region" description="Polar residues" evidence="1">
    <location>
        <begin position="39"/>
        <end position="51"/>
    </location>
</feature>
<accession>A0ABW5AVH1</accession>
<evidence type="ECO:0000313" key="2">
    <source>
        <dbReference type="EMBL" id="MFD2186086.1"/>
    </source>
</evidence>
<feature type="region of interest" description="Disordered" evidence="1">
    <location>
        <begin position="36"/>
        <end position="64"/>
    </location>
</feature>
<evidence type="ECO:0000256" key="1">
    <source>
        <dbReference type="SAM" id="MobiDB-lite"/>
    </source>
</evidence>